<evidence type="ECO:0000256" key="3">
    <source>
        <dbReference type="ARBA" id="ARBA00022989"/>
    </source>
</evidence>
<name>A0A2A5QXW8_9EURY</name>
<dbReference type="RefSeq" id="WP_097380582.1">
    <property type="nucleotide sequence ID" value="NZ_NXNI01000001.1"/>
</dbReference>
<evidence type="ECO:0000256" key="2">
    <source>
        <dbReference type="ARBA" id="ARBA00022692"/>
    </source>
</evidence>
<keyword evidence="2 5" id="KW-0812">Transmembrane</keyword>
<dbReference type="OrthoDB" id="116519at2157"/>
<dbReference type="Pfam" id="PF04893">
    <property type="entry name" value="Yip1"/>
    <property type="match status" value="1"/>
</dbReference>
<evidence type="ECO:0000259" key="6">
    <source>
        <dbReference type="Pfam" id="PF04893"/>
    </source>
</evidence>
<dbReference type="Proteomes" id="UP000219689">
    <property type="component" value="Unassembled WGS sequence"/>
</dbReference>
<gene>
    <name evidence="7" type="ORF">CP557_14600</name>
</gene>
<proteinExistence type="predicted"/>
<protein>
    <submittedName>
        <fullName evidence="7">YIP1 family protein</fullName>
    </submittedName>
</protein>
<feature type="transmembrane region" description="Helical" evidence="5">
    <location>
        <begin position="187"/>
        <end position="209"/>
    </location>
</feature>
<feature type="domain" description="Yip1" evidence="6">
    <location>
        <begin position="10"/>
        <end position="242"/>
    </location>
</feature>
<feature type="transmembrane region" description="Helical" evidence="5">
    <location>
        <begin position="156"/>
        <end position="175"/>
    </location>
</feature>
<keyword evidence="4 5" id="KW-0472">Membrane</keyword>
<sequence length="243" mass="25362">MAWSAPQSLWLLLRDPSTFFEEHEPAATFPVAAGVVVALAVAAGLSTLLLGSMLAGAIDGTVTMDNPDRPPEWVCDGHGPDSSFDGDCDEPETIERDAGSLVSEAVTDYLGYMVVAPFVMWLLAGIVLFAAGRLAAGSPSVTGTFALAGWAALPEFFRLTVGLVALQAVLSDLTITNLEGSPEVIEAAFAPIQPFLALATVLTVLWQWYLLTGGLEHEANLTRSAAATAVGVPLGVLLLVALI</sequence>
<evidence type="ECO:0000256" key="4">
    <source>
        <dbReference type="ARBA" id="ARBA00023136"/>
    </source>
</evidence>
<dbReference type="GO" id="GO:0016020">
    <property type="term" value="C:membrane"/>
    <property type="evidence" value="ECO:0007669"/>
    <property type="project" value="UniProtKB-SubCell"/>
</dbReference>
<comment type="subcellular location">
    <subcellularLocation>
        <location evidence="1">Membrane</location>
        <topology evidence="1">Multi-pass membrane protein</topology>
    </subcellularLocation>
</comment>
<evidence type="ECO:0000256" key="1">
    <source>
        <dbReference type="ARBA" id="ARBA00004141"/>
    </source>
</evidence>
<accession>A0A2A5QXW8</accession>
<feature type="transmembrane region" description="Helical" evidence="5">
    <location>
        <begin position="221"/>
        <end position="242"/>
    </location>
</feature>
<keyword evidence="8" id="KW-1185">Reference proteome</keyword>
<organism evidence="7 8">
    <name type="scientific">Natrinema ejinorense</name>
    <dbReference type="NCBI Taxonomy" id="373386"/>
    <lineage>
        <taxon>Archaea</taxon>
        <taxon>Methanobacteriati</taxon>
        <taxon>Methanobacteriota</taxon>
        <taxon>Stenosarchaea group</taxon>
        <taxon>Halobacteria</taxon>
        <taxon>Halobacteriales</taxon>
        <taxon>Natrialbaceae</taxon>
        <taxon>Natrinema</taxon>
    </lineage>
</organism>
<feature type="transmembrane region" description="Helical" evidence="5">
    <location>
        <begin position="27"/>
        <end position="50"/>
    </location>
</feature>
<dbReference type="InterPro" id="IPR006977">
    <property type="entry name" value="Yip1_dom"/>
</dbReference>
<reference evidence="7 8" key="1">
    <citation type="submission" date="2017-09" db="EMBL/GenBank/DDBJ databases">
        <title>Genome sequences of Natrinema ejinorence JCM 13890T.</title>
        <authorList>
            <person name="Roh S.W."/>
            <person name="Kim Y.B."/>
            <person name="Kim J.Y."/>
        </authorList>
    </citation>
    <scope>NUCLEOTIDE SEQUENCE [LARGE SCALE GENOMIC DNA]</scope>
    <source>
        <strain evidence="7 8">JCM 13890</strain>
    </source>
</reference>
<keyword evidence="3 5" id="KW-1133">Transmembrane helix</keyword>
<evidence type="ECO:0000256" key="5">
    <source>
        <dbReference type="SAM" id="Phobius"/>
    </source>
</evidence>
<comment type="caution">
    <text evidence="7">The sequence shown here is derived from an EMBL/GenBank/DDBJ whole genome shotgun (WGS) entry which is preliminary data.</text>
</comment>
<evidence type="ECO:0000313" key="8">
    <source>
        <dbReference type="Proteomes" id="UP000219689"/>
    </source>
</evidence>
<feature type="transmembrane region" description="Helical" evidence="5">
    <location>
        <begin position="109"/>
        <end position="136"/>
    </location>
</feature>
<evidence type="ECO:0000313" key="7">
    <source>
        <dbReference type="EMBL" id="PCR91644.1"/>
    </source>
</evidence>
<dbReference type="AlphaFoldDB" id="A0A2A5QXW8"/>
<dbReference type="EMBL" id="NXNI01000001">
    <property type="protein sequence ID" value="PCR91644.1"/>
    <property type="molecule type" value="Genomic_DNA"/>
</dbReference>